<feature type="active site" evidence="13">
    <location>
        <position position="124"/>
    </location>
</feature>
<dbReference type="GO" id="GO:0009002">
    <property type="term" value="F:serine-type D-Ala-D-Ala carboxypeptidase activity"/>
    <property type="evidence" value="ECO:0007669"/>
    <property type="project" value="UniProtKB-EC"/>
</dbReference>
<reference evidence="18 19" key="1">
    <citation type="submission" date="2023-03" db="EMBL/GenBank/DDBJ databases">
        <title>YIM 152171 draft genome.</title>
        <authorList>
            <person name="Yang Z."/>
        </authorList>
    </citation>
    <scope>NUCLEOTIDE SEQUENCE [LARGE SCALE GENOMIC DNA]</scope>
    <source>
        <strain evidence="18 19">YIM 152171</strain>
    </source>
</reference>
<dbReference type="GO" id="GO:0071555">
    <property type="term" value="P:cell wall organization"/>
    <property type="evidence" value="ECO:0007669"/>
    <property type="project" value="UniProtKB-KW"/>
</dbReference>
<dbReference type="Pfam" id="PF00768">
    <property type="entry name" value="Peptidase_S11"/>
    <property type="match status" value="1"/>
</dbReference>
<keyword evidence="7 16" id="KW-0732">Signal</keyword>
<comment type="catalytic activity">
    <reaction evidence="12">
        <text>Preferential cleavage: (Ac)2-L-Lys-D-Ala-|-D-Ala. Also transpeptidation of peptidyl-alanyl moieties that are N-acyl substituents of D-alanine.</text>
        <dbReference type="EC" id="3.4.16.4"/>
    </reaction>
</comment>
<comment type="caution">
    <text evidence="18">The sequence shown here is derived from an EMBL/GenBank/DDBJ whole genome shotgun (WGS) entry which is preliminary data.</text>
</comment>
<evidence type="ECO:0000256" key="10">
    <source>
        <dbReference type="ARBA" id="ARBA00022984"/>
    </source>
</evidence>
<evidence type="ECO:0000256" key="16">
    <source>
        <dbReference type="SAM" id="SignalP"/>
    </source>
</evidence>
<keyword evidence="11" id="KW-0961">Cell wall biogenesis/degradation</keyword>
<feature type="signal peptide" evidence="16">
    <location>
        <begin position="1"/>
        <end position="32"/>
    </location>
</feature>
<dbReference type="Gene3D" id="3.40.710.10">
    <property type="entry name" value="DD-peptidase/beta-lactamase superfamily"/>
    <property type="match status" value="1"/>
</dbReference>
<evidence type="ECO:0000256" key="7">
    <source>
        <dbReference type="ARBA" id="ARBA00022729"/>
    </source>
</evidence>
<feature type="chain" id="PRO_5042913597" description="serine-type D-Ala-D-Ala carboxypeptidase" evidence="16">
    <location>
        <begin position="33"/>
        <end position="386"/>
    </location>
</feature>
<name>A0AAP3V2V4_9PROT</name>
<evidence type="ECO:0000256" key="1">
    <source>
        <dbReference type="ARBA" id="ARBA00003217"/>
    </source>
</evidence>
<evidence type="ECO:0000256" key="2">
    <source>
        <dbReference type="ARBA" id="ARBA00004752"/>
    </source>
</evidence>
<evidence type="ECO:0000256" key="12">
    <source>
        <dbReference type="ARBA" id="ARBA00034000"/>
    </source>
</evidence>
<feature type="active site" description="Proton acceptor" evidence="13">
    <location>
        <position position="67"/>
    </location>
</feature>
<dbReference type="RefSeq" id="WP_327788377.1">
    <property type="nucleotide sequence ID" value="NZ_JARGEQ010000051.1"/>
</dbReference>
<dbReference type="EMBL" id="JARGEQ010000051">
    <property type="protein sequence ID" value="MDF1585962.1"/>
    <property type="molecule type" value="Genomic_DNA"/>
</dbReference>
<evidence type="ECO:0000259" key="17">
    <source>
        <dbReference type="SMART" id="SM00936"/>
    </source>
</evidence>
<comment type="pathway">
    <text evidence="2">Cell wall biogenesis; peptidoglycan biosynthesis.</text>
</comment>
<dbReference type="SMART" id="SM00936">
    <property type="entry name" value="PBP5_C"/>
    <property type="match status" value="1"/>
</dbReference>
<sequence length="386" mass="41598">MLARLFIATRTRLTGGLVLLALALGAPLPAAAFETAARAAIVIDHRSGDVLFAKNPDERLPPASMSKLMTAYMVFARLEEGSLRLDDEFPVSEKAWRTGGSKMFVKVGDRVTVEDLLRGVIVQSGNDACVVVAEALAGSEEAFAERMTRRARDIGLADSTFKNATGLPDPEHLTTVRDLATLARTIIAEFPDYYGFYALTEFEYAGIHQKNRNPLLQAGVPGVDGLKTGHTSEAGYGLVASAERDGRRLILVVAGLESERQRRMEAERLLEYAFRDFREYRLFAADEAVVEAPVWMGANDRVGLVPAGPVAVTLSREARDDLVVKLLYDAPVAAPIAAGQQLGRLQLSAPGLETRDVPLVAAHDVPPAGLLKRVQDAVSHLVGGAS</sequence>
<dbReference type="GO" id="GO:0008360">
    <property type="term" value="P:regulation of cell shape"/>
    <property type="evidence" value="ECO:0007669"/>
    <property type="project" value="UniProtKB-KW"/>
</dbReference>
<evidence type="ECO:0000256" key="11">
    <source>
        <dbReference type="ARBA" id="ARBA00023316"/>
    </source>
</evidence>
<dbReference type="Pfam" id="PF07943">
    <property type="entry name" value="PBP5_C"/>
    <property type="match status" value="1"/>
</dbReference>
<dbReference type="SUPFAM" id="SSF56601">
    <property type="entry name" value="beta-lactamase/transpeptidase-like"/>
    <property type="match status" value="1"/>
</dbReference>
<feature type="active site" description="Acyl-ester intermediate" evidence="13">
    <location>
        <position position="64"/>
    </location>
</feature>
<dbReference type="InterPro" id="IPR001967">
    <property type="entry name" value="Peptidase_S11_N"/>
</dbReference>
<dbReference type="EC" id="3.4.16.4" evidence="4"/>
<evidence type="ECO:0000313" key="19">
    <source>
        <dbReference type="Proteomes" id="UP001301140"/>
    </source>
</evidence>
<keyword evidence="6" id="KW-0645">Protease</keyword>
<evidence type="ECO:0000256" key="4">
    <source>
        <dbReference type="ARBA" id="ARBA00012448"/>
    </source>
</evidence>
<organism evidence="18 19">
    <name type="scientific">Marinimicrococcus flavescens</name>
    <dbReference type="NCBI Taxonomy" id="3031815"/>
    <lineage>
        <taxon>Bacteria</taxon>
        <taxon>Pseudomonadati</taxon>
        <taxon>Pseudomonadota</taxon>
        <taxon>Alphaproteobacteria</taxon>
        <taxon>Geminicoccales</taxon>
        <taxon>Geminicoccaceae</taxon>
        <taxon>Marinimicrococcus</taxon>
    </lineage>
</organism>
<dbReference type="AlphaFoldDB" id="A0AAP3V2V4"/>
<dbReference type="Gene3D" id="2.60.410.10">
    <property type="entry name" value="D-Ala-D-Ala carboxypeptidase, C-terminal domain"/>
    <property type="match status" value="1"/>
</dbReference>
<evidence type="ECO:0000256" key="8">
    <source>
        <dbReference type="ARBA" id="ARBA00022801"/>
    </source>
</evidence>
<feature type="binding site" evidence="14">
    <location>
        <position position="227"/>
    </location>
    <ligand>
        <name>substrate</name>
    </ligand>
</feature>
<keyword evidence="5 18" id="KW-0121">Carboxypeptidase</keyword>
<feature type="domain" description="Peptidase S11 D-Ala-D-Ala carboxypeptidase A C-terminal" evidence="17">
    <location>
        <begin position="277"/>
        <end position="367"/>
    </location>
</feature>
<evidence type="ECO:0000256" key="9">
    <source>
        <dbReference type="ARBA" id="ARBA00022960"/>
    </source>
</evidence>
<dbReference type="PANTHER" id="PTHR21581">
    <property type="entry name" value="D-ALANYL-D-ALANINE CARBOXYPEPTIDASE"/>
    <property type="match status" value="1"/>
</dbReference>
<dbReference type="PANTHER" id="PTHR21581:SF6">
    <property type="entry name" value="TRAFFICKING PROTEIN PARTICLE COMPLEX SUBUNIT 12"/>
    <property type="match status" value="1"/>
</dbReference>
<dbReference type="InterPro" id="IPR012338">
    <property type="entry name" value="Beta-lactam/transpept-like"/>
</dbReference>
<evidence type="ECO:0000256" key="5">
    <source>
        <dbReference type="ARBA" id="ARBA00022645"/>
    </source>
</evidence>
<accession>A0AAP3V2V4</accession>
<dbReference type="GO" id="GO:0006508">
    <property type="term" value="P:proteolysis"/>
    <property type="evidence" value="ECO:0007669"/>
    <property type="project" value="UniProtKB-KW"/>
</dbReference>
<gene>
    <name evidence="18" type="ORF">PZ740_06135</name>
</gene>
<keyword evidence="19" id="KW-1185">Reference proteome</keyword>
<comment type="similarity">
    <text evidence="3 15">Belongs to the peptidase S11 family.</text>
</comment>
<evidence type="ECO:0000256" key="3">
    <source>
        <dbReference type="ARBA" id="ARBA00007164"/>
    </source>
</evidence>
<dbReference type="SUPFAM" id="SSF69189">
    <property type="entry name" value="Penicillin-binding protein associated domain"/>
    <property type="match status" value="1"/>
</dbReference>
<evidence type="ECO:0000256" key="14">
    <source>
        <dbReference type="PIRSR" id="PIRSR618044-2"/>
    </source>
</evidence>
<dbReference type="InterPro" id="IPR012907">
    <property type="entry name" value="Peptidase_S11_C"/>
</dbReference>
<protein>
    <recommendedName>
        <fullName evidence="4">serine-type D-Ala-D-Ala carboxypeptidase</fullName>
        <ecNumber evidence="4">3.4.16.4</ecNumber>
    </recommendedName>
</protein>
<evidence type="ECO:0000256" key="6">
    <source>
        <dbReference type="ARBA" id="ARBA00022670"/>
    </source>
</evidence>
<evidence type="ECO:0000313" key="18">
    <source>
        <dbReference type="EMBL" id="MDF1585962.1"/>
    </source>
</evidence>
<comment type="function">
    <text evidence="1">Removes C-terminal D-alanyl residues from sugar-peptide cell wall precursors.</text>
</comment>
<dbReference type="InterPro" id="IPR018044">
    <property type="entry name" value="Peptidase_S11"/>
</dbReference>
<keyword evidence="8" id="KW-0378">Hydrolase</keyword>
<evidence type="ECO:0000256" key="15">
    <source>
        <dbReference type="RuleBase" id="RU004016"/>
    </source>
</evidence>
<dbReference type="Proteomes" id="UP001301140">
    <property type="component" value="Unassembled WGS sequence"/>
</dbReference>
<evidence type="ECO:0000256" key="13">
    <source>
        <dbReference type="PIRSR" id="PIRSR618044-1"/>
    </source>
</evidence>
<keyword evidence="10" id="KW-0573">Peptidoglycan synthesis</keyword>
<dbReference type="InterPro" id="IPR015956">
    <property type="entry name" value="Peniciliin-bd_prot_C_sf"/>
</dbReference>
<proteinExistence type="inferred from homology"/>
<dbReference type="GO" id="GO:0009252">
    <property type="term" value="P:peptidoglycan biosynthetic process"/>
    <property type="evidence" value="ECO:0007669"/>
    <property type="project" value="UniProtKB-KW"/>
</dbReference>
<keyword evidence="9" id="KW-0133">Cell shape</keyword>
<dbReference type="PRINTS" id="PR00725">
    <property type="entry name" value="DADACBPTASE1"/>
</dbReference>
<dbReference type="InterPro" id="IPR037167">
    <property type="entry name" value="Peptidase_S11_C_sf"/>
</dbReference>